<dbReference type="Proteomes" id="UP000727407">
    <property type="component" value="Unassembled WGS sequence"/>
</dbReference>
<comment type="caution">
    <text evidence="2">The sequence shown here is derived from an EMBL/GenBank/DDBJ whole genome shotgun (WGS) entry which is preliminary data.</text>
</comment>
<evidence type="ECO:0000256" key="1">
    <source>
        <dbReference type="SAM" id="MobiDB-lite"/>
    </source>
</evidence>
<dbReference type="AlphaFoldDB" id="A0A8J4X6H0"/>
<keyword evidence="3" id="KW-1185">Reference proteome</keyword>
<protein>
    <submittedName>
        <fullName evidence="2">Protein arginine methyltransferase NDUFAF7, mitochondrial</fullName>
    </submittedName>
</protein>
<gene>
    <name evidence="2" type="primary">ndufaf7</name>
    <name evidence="2" type="ORF">DAT39_006646</name>
</gene>
<sequence length="85" mass="9776">MNGYECKAERIHNTRTRQHDSSHSAGLIMPLDYFQMKDEEVRCNPVRKKMERSTEEICRSCSLVAPPKQHTPSVCVSRATCCSFQ</sequence>
<keyword evidence="2" id="KW-0808">Transferase</keyword>
<organism evidence="2 3">
    <name type="scientific">Clarias magur</name>
    <name type="common">Asian catfish</name>
    <name type="synonym">Macropteronotus magur</name>
    <dbReference type="NCBI Taxonomy" id="1594786"/>
    <lineage>
        <taxon>Eukaryota</taxon>
        <taxon>Metazoa</taxon>
        <taxon>Chordata</taxon>
        <taxon>Craniata</taxon>
        <taxon>Vertebrata</taxon>
        <taxon>Euteleostomi</taxon>
        <taxon>Actinopterygii</taxon>
        <taxon>Neopterygii</taxon>
        <taxon>Teleostei</taxon>
        <taxon>Ostariophysi</taxon>
        <taxon>Siluriformes</taxon>
        <taxon>Clariidae</taxon>
        <taxon>Clarias</taxon>
    </lineage>
</organism>
<evidence type="ECO:0000313" key="3">
    <source>
        <dbReference type="Proteomes" id="UP000727407"/>
    </source>
</evidence>
<dbReference type="GO" id="GO:0032259">
    <property type="term" value="P:methylation"/>
    <property type="evidence" value="ECO:0007669"/>
    <property type="project" value="UniProtKB-KW"/>
</dbReference>
<keyword evidence="2" id="KW-0489">Methyltransferase</keyword>
<reference evidence="2" key="1">
    <citation type="submission" date="2020-07" db="EMBL/GenBank/DDBJ databases">
        <title>Clarias magur genome sequencing, assembly and annotation.</title>
        <authorList>
            <person name="Kushwaha B."/>
            <person name="Kumar R."/>
            <person name="Das P."/>
            <person name="Joshi C.G."/>
            <person name="Kumar D."/>
            <person name="Nagpure N.S."/>
            <person name="Pandey M."/>
            <person name="Agarwal S."/>
            <person name="Srivastava S."/>
            <person name="Singh M."/>
            <person name="Sahoo L."/>
            <person name="Jayasankar P."/>
            <person name="Meher P.K."/>
            <person name="Koringa P.G."/>
            <person name="Iquebal M.A."/>
            <person name="Das S.P."/>
            <person name="Bit A."/>
            <person name="Patnaik S."/>
            <person name="Patel N."/>
            <person name="Shah T.M."/>
            <person name="Hinsu A."/>
            <person name="Jena J.K."/>
        </authorList>
    </citation>
    <scope>NUCLEOTIDE SEQUENCE</scope>
    <source>
        <strain evidence="2">CIFAMagur01</strain>
        <tissue evidence="2">Testis</tissue>
    </source>
</reference>
<evidence type="ECO:0000313" key="2">
    <source>
        <dbReference type="EMBL" id="KAF5903554.1"/>
    </source>
</evidence>
<dbReference type="GO" id="GO:0008168">
    <property type="term" value="F:methyltransferase activity"/>
    <property type="evidence" value="ECO:0007669"/>
    <property type="project" value="UniProtKB-KW"/>
</dbReference>
<feature type="region of interest" description="Disordered" evidence="1">
    <location>
        <begin position="1"/>
        <end position="23"/>
    </location>
</feature>
<proteinExistence type="predicted"/>
<accession>A0A8J4X6H0</accession>
<dbReference type="EMBL" id="QNUK01000071">
    <property type="protein sequence ID" value="KAF5903554.1"/>
    <property type="molecule type" value="Genomic_DNA"/>
</dbReference>
<feature type="compositionally biased region" description="Basic and acidic residues" evidence="1">
    <location>
        <begin position="1"/>
        <end position="22"/>
    </location>
</feature>
<name>A0A8J4X6H0_CLAMG</name>